<dbReference type="Proteomes" id="UP000032430">
    <property type="component" value="Chromosome I"/>
</dbReference>
<keyword evidence="5" id="KW-0676">Redox-active center</keyword>
<dbReference type="GO" id="GO:0042026">
    <property type="term" value="P:protein refolding"/>
    <property type="evidence" value="ECO:0007669"/>
    <property type="project" value="TreeGrafter"/>
</dbReference>
<dbReference type="Gene3D" id="1.10.287.480">
    <property type="entry name" value="helix hairpin bin"/>
    <property type="match status" value="1"/>
</dbReference>
<evidence type="ECO:0000256" key="1">
    <source>
        <dbReference type="ARBA" id="ARBA00022490"/>
    </source>
</evidence>
<protein>
    <submittedName>
        <fullName evidence="6">33 kDa chaperonin</fullName>
    </submittedName>
</protein>
<dbReference type="SUPFAM" id="SSF118352">
    <property type="entry name" value="HSP33 redox switch-like"/>
    <property type="match status" value="1"/>
</dbReference>
<accession>A0A098GA36</accession>
<dbReference type="GO" id="GO:0051082">
    <property type="term" value="F:unfolded protein binding"/>
    <property type="evidence" value="ECO:0007669"/>
    <property type="project" value="InterPro"/>
</dbReference>
<keyword evidence="1" id="KW-0963">Cytoplasm</keyword>
<dbReference type="PANTHER" id="PTHR30111:SF1">
    <property type="entry name" value="33 KDA CHAPERONIN"/>
    <property type="match status" value="1"/>
</dbReference>
<dbReference type="EMBL" id="LN614827">
    <property type="protein sequence ID" value="CEG58875.1"/>
    <property type="molecule type" value="Genomic_DNA"/>
</dbReference>
<dbReference type="GO" id="GO:0005737">
    <property type="term" value="C:cytoplasm"/>
    <property type="evidence" value="ECO:0007669"/>
    <property type="project" value="InterPro"/>
</dbReference>
<dbReference type="STRING" id="1212491.LFA_3543"/>
<name>A0A098GA36_9GAMM</name>
<dbReference type="InterPro" id="IPR000397">
    <property type="entry name" value="Heat_shock_Hsp33"/>
</dbReference>
<keyword evidence="2" id="KW-0862">Zinc</keyword>
<reference evidence="7" key="1">
    <citation type="submission" date="2014-09" db="EMBL/GenBank/DDBJ databases">
        <authorList>
            <person name="Gomez-Valero L."/>
        </authorList>
    </citation>
    <scope>NUCLEOTIDE SEQUENCE [LARGE SCALE GENOMIC DNA]</scope>
    <source>
        <strain evidence="7">ATCC700992</strain>
    </source>
</reference>
<dbReference type="HOGENOM" id="CLU_054493_0_0_6"/>
<dbReference type="Gene3D" id="3.90.1280.10">
    <property type="entry name" value="HSP33 redox switch-like"/>
    <property type="match status" value="1"/>
</dbReference>
<dbReference type="CDD" id="cd00498">
    <property type="entry name" value="Hsp33"/>
    <property type="match status" value="1"/>
</dbReference>
<dbReference type="NCBIfam" id="NF001033">
    <property type="entry name" value="PRK00114.1"/>
    <property type="match status" value="1"/>
</dbReference>
<keyword evidence="4" id="KW-0143">Chaperone</keyword>
<evidence type="ECO:0000256" key="5">
    <source>
        <dbReference type="ARBA" id="ARBA00023284"/>
    </source>
</evidence>
<dbReference type="AlphaFoldDB" id="A0A098GA36"/>
<dbReference type="KEGG" id="lfa:LFA_3543"/>
<dbReference type="RefSeq" id="WP_045097104.1">
    <property type="nucleotide sequence ID" value="NZ_LN614827.1"/>
</dbReference>
<organism evidence="6 7">
    <name type="scientific">Legionella fallonii LLAP-10</name>
    <dbReference type="NCBI Taxonomy" id="1212491"/>
    <lineage>
        <taxon>Bacteria</taxon>
        <taxon>Pseudomonadati</taxon>
        <taxon>Pseudomonadota</taxon>
        <taxon>Gammaproteobacteria</taxon>
        <taxon>Legionellales</taxon>
        <taxon>Legionellaceae</taxon>
        <taxon>Legionella</taxon>
    </lineage>
</organism>
<dbReference type="InterPro" id="IPR016153">
    <property type="entry name" value="Heat_shock_Hsp33_N"/>
</dbReference>
<evidence type="ECO:0000313" key="7">
    <source>
        <dbReference type="Proteomes" id="UP000032430"/>
    </source>
</evidence>
<evidence type="ECO:0000256" key="4">
    <source>
        <dbReference type="ARBA" id="ARBA00023186"/>
    </source>
</evidence>
<dbReference type="InterPro" id="IPR016154">
    <property type="entry name" value="Heat_shock_Hsp33_C"/>
</dbReference>
<dbReference type="OrthoDB" id="9793753at2"/>
<dbReference type="Gene3D" id="3.55.30.10">
    <property type="entry name" value="Hsp33 domain"/>
    <property type="match status" value="1"/>
</dbReference>
<sequence length="281" mass="32683">MKESDTIQRFIFEHANIRGEVVHIEHTYQTIMKQRNYPSMVKNLLGEAIISCLLLASSIKFEGNLSLQFQGDERLPLLLVQCDHELNIRAFAKYAEHLEIIDYATAFLQGQMVLTINQYKQTQIYQSMVPLQSTSMSENLMAYFAQSEQIATRVWLAVNEDMAAGMLLQLMPGQDTEQREQFWEYAVQLGQTVSEQELLTLDNQTLLYRLYNETDVRIFESRPTHFRCHCNVEKMKQVITILGEEEAQEILKEQGAIEINCDFCNKKYSFDPIDVTLLFRK</sequence>
<evidence type="ECO:0000256" key="3">
    <source>
        <dbReference type="ARBA" id="ARBA00023157"/>
    </source>
</evidence>
<keyword evidence="7" id="KW-1185">Reference proteome</keyword>
<evidence type="ECO:0000256" key="2">
    <source>
        <dbReference type="ARBA" id="ARBA00022833"/>
    </source>
</evidence>
<proteinExistence type="predicted"/>
<dbReference type="GO" id="GO:0044183">
    <property type="term" value="F:protein folding chaperone"/>
    <property type="evidence" value="ECO:0007669"/>
    <property type="project" value="TreeGrafter"/>
</dbReference>
<dbReference type="Pfam" id="PF01430">
    <property type="entry name" value="HSP33"/>
    <property type="match status" value="1"/>
</dbReference>
<keyword evidence="3" id="KW-1015">Disulfide bond</keyword>
<dbReference type="SUPFAM" id="SSF64397">
    <property type="entry name" value="Hsp33 domain"/>
    <property type="match status" value="1"/>
</dbReference>
<dbReference type="PANTHER" id="PTHR30111">
    <property type="entry name" value="33 KDA CHAPERONIN"/>
    <property type="match status" value="1"/>
</dbReference>
<evidence type="ECO:0000313" key="6">
    <source>
        <dbReference type="EMBL" id="CEG58875.1"/>
    </source>
</evidence>
<dbReference type="InterPro" id="IPR023212">
    <property type="entry name" value="Hsp33_helix_hairpin_bin_dom_sf"/>
</dbReference>
<dbReference type="PIRSF" id="PIRSF005261">
    <property type="entry name" value="Heat_shock_Hsp33"/>
    <property type="match status" value="1"/>
</dbReference>
<gene>
    <name evidence="6" type="primary">hslO</name>
    <name evidence="6" type="ORF">LFA_3543</name>
</gene>